<reference evidence="7 8" key="1">
    <citation type="submission" date="2023-10" db="EMBL/GenBank/DDBJ databases">
        <title>A novel Glycoside Hydrolase 43-Like Enzyme from Clostrdium boliviensis is an Endo-xylanase, and a Candidate for Xylooligosaccharides Production from Different Xylan Substrates.</title>
        <authorList>
            <person name="Alvarez M.T."/>
            <person name="Rocabado-Villegas L.R."/>
            <person name="Salas-Veizaga D.M."/>
            <person name="Linares-Pasten J.A."/>
            <person name="Gudmundsdottir E.E."/>
            <person name="Hreggvidsson G.O."/>
            <person name="Adlercreutz P."/>
            <person name="Nordberg Karlsson E."/>
        </authorList>
    </citation>
    <scope>NUCLEOTIDE SEQUENCE [LARGE SCALE GENOMIC DNA]</scope>
    <source>
        <strain evidence="7 8">E-1</strain>
    </source>
</reference>
<keyword evidence="4" id="KW-0479">Metal-binding</keyword>
<keyword evidence="5" id="KW-0460">Magnesium</keyword>
<name>A0ABU4GSC2_9CLOT</name>
<dbReference type="Gene3D" id="3.90.470.20">
    <property type="entry name" value="4'-phosphopantetheinyl transferase domain"/>
    <property type="match status" value="2"/>
</dbReference>
<dbReference type="EMBL" id="JAWONS010000240">
    <property type="protein sequence ID" value="MDW2799092.1"/>
    <property type="molecule type" value="Genomic_DNA"/>
</dbReference>
<dbReference type="PANTHER" id="PTHR12215:SF10">
    <property type="entry name" value="L-AMINOADIPATE-SEMIALDEHYDE DEHYDROGENASE-PHOSPHOPANTETHEINYL TRANSFERASE"/>
    <property type="match status" value="1"/>
</dbReference>
<sequence>MINIYLKEFELSAEENRREKEHLAGEMLLREGLKKEYGIVYGEDIPLPVVKGEKGKPQLKEYPHIYHNISHTDGLAVCALGDEPVGIDTELIRPFSEKIIRKVMSPQEQELFEKLKGDERTAYFFKIWTLKESYVKAKGCGITIPLTDFSFYLEDGTVTCSVPGVHMVLRCLREKYMLSLCTYKETKICWNRQESI</sequence>
<dbReference type="Proteomes" id="UP001276854">
    <property type="component" value="Unassembled WGS sequence"/>
</dbReference>
<dbReference type="InterPro" id="IPR050559">
    <property type="entry name" value="P-Pant_transferase_sf"/>
</dbReference>
<organism evidence="7 8">
    <name type="scientific">Clostridium boliviensis</name>
    <dbReference type="NCBI Taxonomy" id="318465"/>
    <lineage>
        <taxon>Bacteria</taxon>
        <taxon>Bacillati</taxon>
        <taxon>Bacillota</taxon>
        <taxon>Clostridia</taxon>
        <taxon>Eubacteriales</taxon>
        <taxon>Clostridiaceae</taxon>
        <taxon>Clostridium</taxon>
    </lineage>
</organism>
<evidence type="ECO:0000256" key="4">
    <source>
        <dbReference type="ARBA" id="ARBA00022723"/>
    </source>
</evidence>
<dbReference type="RefSeq" id="WP_318065280.1">
    <property type="nucleotide sequence ID" value="NZ_JAWONS010000240.1"/>
</dbReference>
<dbReference type="InterPro" id="IPR037143">
    <property type="entry name" value="4-PPantetheinyl_Trfase_dom_sf"/>
</dbReference>
<dbReference type="SUPFAM" id="SSF56214">
    <property type="entry name" value="4'-phosphopantetheinyl transferase"/>
    <property type="match status" value="2"/>
</dbReference>
<evidence type="ECO:0000313" key="8">
    <source>
        <dbReference type="Proteomes" id="UP001276854"/>
    </source>
</evidence>
<proteinExistence type="inferred from homology"/>
<dbReference type="NCBIfam" id="TIGR00556">
    <property type="entry name" value="pantethn_trn"/>
    <property type="match status" value="1"/>
</dbReference>
<evidence type="ECO:0000256" key="3">
    <source>
        <dbReference type="ARBA" id="ARBA00022679"/>
    </source>
</evidence>
<dbReference type="InterPro" id="IPR004568">
    <property type="entry name" value="Ppantetheine-prot_Trfase_dom"/>
</dbReference>
<dbReference type="InterPro" id="IPR008278">
    <property type="entry name" value="4-PPantetheinyl_Trfase_dom"/>
</dbReference>
<evidence type="ECO:0000256" key="2">
    <source>
        <dbReference type="ARBA" id="ARBA00010990"/>
    </source>
</evidence>
<keyword evidence="8" id="KW-1185">Reference proteome</keyword>
<comment type="caution">
    <text evidence="7">The sequence shown here is derived from an EMBL/GenBank/DDBJ whole genome shotgun (WGS) entry which is preliminary data.</text>
</comment>
<feature type="domain" description="4'-phosphopantetheinyl transferase" evidence="6">
    <location>
        <begin position="84"/>
        <end position="157"/>
    </location>
</feature>
<evidence type="ECO:0000259" key="6">
    <source>
        <dbReference type="Pfam" id="PF01648"/>
    </source>
</evidence>
<evidence type="ECO:0000256" key="5">
    <source>
        <dbReference type="ARBA" id="ARBA00022842"/>
    </source>
</evidence>
<comment type="similarity">
    <text evidence="2">Belongs to the P-Pant transferase superfamily. Gsp/Sfp/HetI/AcpT family.</text>
</comment>
<comment type="cofactor">
    <cofactor evidence="1">
        <name>Mg(2+)</name>
        <dbReference type="ChEBI" id="CHEBI:18420"/>
    </cofactor>
</comment>
<accession>A0ABU4GSC2</accession>
<evidence type="ECO:0000313" key="7">
    <source>
        <dbReference type="EMBL" id="MDW2799092.1"/>
    </source>
</evidence>
<gene>
    <name evidence="7" type="ORF">RZO55_16085</name>
</gene>
<protein>
    <submittedName>
        <fullName evidence="7">4'-phosphopantetheinyl transferase superfamily protein</fullName>
    </submittedName>
</protein>
<keyword evidence="3 7" id="KW-0808">Transferase</keyword>
<evidence type="ECO:0000256" key="1">
    <source>
        <dbReference type="ARBA" id="ARBA00001946"/>
    </source>
</evidence>
<dbReference type="Pfam" id="PF01648">
    <property type="entry name" value="ACPS"/>
    <property type="match status" value="1"/>
</dbReference>
<dbReference type="GO" id="GO:0016740">
    <property type="term" value="F:transferase activity"/>
    <property type="evidence" value="ECO:0007669"/>
    <property type="project" value="UniProtKB-KW"/>
</dbReference>
<dbReference type="PANTHER" id="PTHR12215">
    <property type="entry name" value="PHOSPHOPANTETHEINE TRANSFERASE"/>
    <property type="match status" value="1"/>
</dbReference>